<gene>
    <name evidence="1" type="ORF">CC1G_07787</name>
</gene>
<organism evidence="1 2">
    <name type="scientific">Coprinopsis cinerea (strain Okayama-7 / 130 / ATCC MYA-4618 / FGSC 9003)</name>
    <name type="common">Inky cap fungus</name>
    <name type="synonym">Hormographiella aspergillata</name>
    <dbReference type="NCBI Taxonomy" id="240176"/>
    <lineage>
        <taxon>Eukaryota</taxon>
        <taxon>Fungi</taxon>
        <taxon>Dikarya</taxon>
        <taxon>Basidiomycota</taxon>
        <taxon>Agaricomycotina</taxon>
        <taxon>Agaricomycetes</taxon>
        <taxon>Agaricomycetidae</taxon>
        <taxon>Agaricales</taxon>
        <taxon>Agaricineae</taxon>
        <taxon>Psathyrellaceae</taxon>
        <taxon>Coprinopsis</taxon>
    </lineage>
</organism>
<evidence type="ECO:0000313" key="2">
    <source>
        <dbReference type="Proteomes" id="UP000001861"/>
    </source>
</evidence>
<dbReference type="VEuPathDB" id="FungiDB:CC1G_07787"/>
<dbReference type="AlphaFoldDB" id="A8NP16"/>
<dbReference type="GeneID" id="6011772"/>
<dbReference type="HOGENOM" id="CLU_1618916_0_0_1"/>
<reference evidence="1 2" key="1">
    <citation type="journal article" date="2010" name="Proc. Natl. Acad. Sci. U.S.A.">
        <title>Insights into evolution of multicellular fungi from the assembled chromosomes of the mushroom Coprinopsis cinerea (Coprinus cinereus).</title>
        <authorList>
            <person name="Stajich J.E."/>
            <person name="Wilke S.K."/>
            <person name="Ahren D."/>
            <person name="Au C.H."/>
            <person name="Birren B.W."/>
            <person name="Borodovsky M."/>
            <person name="Burns C."/>
            <person name="Canback B."/>
            <person name="Casselton L.A."/>
            <person name="Cheng C.K."/>
            <person name="Deng J."/>
            <person name="Dietrich F.S."/>
            <person name="Fargo D.C."/>
            <person name="Farman M.L."/>
            <person name="Gathman A.C."/>
            <person name="Goldberg J."/>
            <person name="Guigo R."/>
            <person name="Hoegger P.J."/>
            <person name="Hooker J.B."/>
            <person name="Huggins A."/>
            <person name="James T.Y."/>
            <person name="Kamada T."/>
            <person name="Kilaru S."/>
            <person name="Kodira C."/>
            <person name="Kues U."/>
            <person name="Kupfer D."/>
            <person name="Kwan H.S."/>
            <person name="Lomsadze A."/>
            <person name="Li W."/>
            <person name="Lilly W.W."/>
            <person name="Ma L.J."/>
            <person name="Mackey A.J."/>
            <person name="Manning G."/>
            <person name="Martin F."/>
            <person name="Muraguchi H."/>
            <person name="Natvig D.O."/>
            <person name="Palmerini H."/>
            <person name="Ramesh M.A."/>
            <person name="Rehmeyer C.J."/>
            <person name="Roe B.A."/>
            <person name="Shenoy N."/>
            <person name="Stanke M."/>
            <person name="Ter-Hovhannisyan V."/>
            <person name="Tunlid A."/>
            <person name="Velagapudi R."/>
            <person name="Vision T.J."/>
            <person name="Zeng Q."/>
            <person name="Zolan M.E."/>
            <person name="Pukkila P.J."/>
        </authorList>
    </citation>
    <scope>NUCLEOTIDE SEQUENCE [LARGE SCALE GENOMIC DNA]</scope>
    <source>
        <strain evidence="2">Okayama-7 / 130 / ATCC MYA-4618 / FGSC 9003</strain>
    </source>
</reference>
<dbReference type="Proteomes" id="UP000001861">
    <property type="component" value="Unassembled WGS sequence"/>
</dbReference>
<comment type="caution">
    <text evidence="1">The sequence shown here is derived from an EMBL/GenBank/DDBJ whole genome shotgun (WGS) entry which is preliminary data.</text>
</comment>
<evidence type="ECO:0000313" key="1">
    <source>
        <dbReference type="EMBL" id="EAU86591.2"/>
    </source>
</evidence>
<accession>A8NP16</accession>
<keyword evidence="2" id="KW-1185">Reference proteome</keyword>
<name>A8NP16_COPC7</name>
<protein>
    <submittedName>
        <fullName evidence="1">Uncharacterized protein</fullName>
    </submittedName>
</protein>
<dbReference type="InParanoid" id="A8NP16"/>
<proteinExistence type="predicted"/>
<sequence>MSCHSGRWNDGTRVKPVPVGEAPIHAYSSGAATFFSIKGPERVAVNSRHINYYWWQLTYAIHTNDRPRVVVTVTGAISTDTQAVHTHIAGGVELLTSLVNQPRFFWRPQTTGADLPTRSAWFKLICDHNIFWLRSIGHRDLGKHLDVSRQNPAIGGSTSTENDI</sequence>
<dbReference type="RefSeq" id="XP_001835244.2">
    <property type="nucleotide sequence ID" value="XM_001835192.2"/>
</dbReference>
<dbReference type="KEGG" id="cci:CC1G_07787"/>
<dbReference type="EMBL" id="AACS02000012">
    <property type="protein sequence ID" value="EAU86591.2"/>
    <property type="molecule type" value="Genomic_DNA"/>
</dbReference>